<evidence type="ECO:0000256" key="6">
    <source>
        <dbReference type="ARBA" id="ARBA00022679"/>
    </source>
</evidence>
<keyword evidence="8 13" id="KW-0548">Nucleotidyltransferase</keyword>
<dbReference type="Gene3D" id="3.90.870.10">
    <property type="entry name" value="DHBP synthase"/>
    <property type="match status" value="1"/>
</dbReference>
<evidence type="ECO:0000256" key="14">
    <source>
        <dbReference type="PIRSR" id="PIRSR004930-1"/>
    </source>
</evidence>
<feature type="binding site" evidence="14">
    <location>
        <position position="192"/>
    </location>
    <ligand>
        <name>ATP</name>
        <dbReference type="ChEBI" id="CHEBI:30616"/>
    </ligand>
</feature>
<feature type="binding site" evidence="14">
    <location>
        <position position="119"/>
    </location>
    <ligand>
        <name>L-threonine</name>
        <dbReference type="ChEBI" id="CHEBI:57926"/>
    </ligand>
</feature>
<dbReference type="InterPro" id="IPR038385">
    <property type="entry name" value="Sua5/YwlC_C"/>
</dbReference>
<protein>
    <recommendedName>
        <fullName evidence="4 13">Threonylcarbamoyl-AMP synthase</fullName>
        <shortName evidence="13">TC-AMP synthase</shortName>
        <ecNumber evidence="3 13">2.7.7.87</ecNumber>
    </recommendedName>
    <alternativeName>
        <fullName evidence="11 13">L-threonylcarbamoyladenylate synthase</fullName>
    </alternativeName>
</protein>
<keyword evidence="7 13" id="KW-0819">tRNA processing</keyword>
<dbReference type="GO" id="GO:0061710">
    <property type="term" value="F:L-threonylcarbamoyladenylate synthase"/>
    <property type="evidence" value="ECO:0007669"/>
    <property type="project" value="UniProtKB-EC"/>
</dbReference>
<feature type="binding site" evidence="14">
    <location>
        <position position="138"/>
    </location>
    <ligand>
        <name>L-threonine</name>
        <dbReference type="ChEBI" id="CHEBI:57926"/>
    </ligand>
</feature>
<evidence type="ECO:0000256" key="3">
    <source>
        <dbReference type="ARBA" id="ARBA00012584"/>
    </source>
</evidence>
<dbReference type="PANTHER" id="PTHR17490">
    <property type="entry name" value="SUA5"/>
    <property type="match status" value="1"/>
</dbReference>
<evidence type="ECO:0000259" key="15">
    <source>
        <dbReference type="PROSITE" id="PS51163"/>
    </source>
</evidence>
<dbReference type="GO" id="GO:0005524">
    <property type="term" value="F:ATP binding"/>
    <property type="evidence" value="ECO:0007669"/>
    <property type="project" value="UniProtKB-UniRule"/>
</dbReference>
<dbReference type="Gene3D" id="3.40.50.11030">
    <property type="entry name" value="Threonylcarbamoyl-AMP synthase, C-terminal domain"/>
    <property type="match status" value="1"/>
</dbReference>
<dbReference type="SUPFAM" id="SSF55821">
    <property type="entry name" value="YrdC/RibB"/>
    <property type="match status" value="1"/>
</dbReference>
<evidence type="ECO:0000256" key="9">
    <source>
        <dbReference type="ARBA" id="ARBA00022741"/>
    </source>
</evidence>
<feature type="binding site" evidence="14">
    <location>
        <position position="55"/>
    </location>
    <ligand>
        <name>ATP</name>
        <dbReference type="ChEBI" id="CHEBI:30616"/>
    </ligand>
</feature>
<feature type="binding site" evidence="14">
    <location>
        <position position="32"/>
    </location>
    <ligand>
        <name>L-threonine</name>
        <dbReference type="ChEBI" id="CHEBI:57926"/>
    </ligand>
</feature>
<keyword evidence="6 13" id="KW-0808">Transferase</keyword>
<evidence type="ECO:0000256" key="5">
    <source>
        <dbReference type="ARBA" id="ARBA00022490"/>
    </source>
</evidence>
<evidence type="ECO:0000256" key="13">
    <source>
        <dbReference type="PIRNR" id="PIRNR004930"/>
    </source>
</evidence>
<feature type="binding site" evidence="14">
    <location>
        <position position="59"/>
    </location>
    <ligand>
        <name>ATP</name>
        <dbReference type="ChEBI" id="CHEBI:30616"/>
    </ligand>
</feature>
<comment type="subcellular location">
    <subcellularLocation>
        <location evidence="1 13">Cytoplasm</location>
    </subcellularLocation>
</comment>
<keyword evidence="17" id="KW-1185">Reference proteome</keyword>
<feature type="binding site" evidence="14">
    <location>
        <position position="148"/>
    </location>
    <ligand>
        <name>ATP</name>
        <dbReference type="ChEBI" id="CHEBI:30616"/>
    </ligand>
</feature>
<comment type="similarity">
    <text evidence="2 13">Belongs to the SUA5 family.</text>
</comment>
<gene>
    <name evidence="16" type="ORF">FMM06_09350</name>
</gene>
<evidence type="ECO:0000256" key="11">
    <source>
        <dbReference type="ARBA" id="ARBA00029774"/>
    </source>
</evidence>
<keyword evidence="9 13" id="KW-0547">Nucleotide-binding</keyword>
<reference evidence="16 17" key="1">
    <citation type="submission" date="2019-07" db="EMBL/GenBank/DDBJ databases">
        <title>Novel species isolated from glacier.</title>
        <authorList>
            <person name="Liu Q."/>
            <person name="Xin Y.-H."/>
        </authorList>
    </citation>
    <scope>NUCLEOTIDE SEQUENCE [LARGE SCALE GENOMIC DNA]</scope>
    <source>
        <strain evidence="16 17">LB1R16</strain>
    </source>
</reference>
<dbReference type="InterPro" id="IPR005145">
    <property type="entry name" value="Sua5_C"/>
</dbReference>
<dbReference type="GO" id="GO:0003725">
    <property type="term" value="F:double-stranded RNA binding"/>
    <property type="evidence" value="ECO:0007669"/>
    <property type="project" value="UniProtKB-UniRule"/>
</dbReference>
<name>A0A552UJY4_9SPHN</name>
<dbReference type="OrthoDB" id="9814580at2"/>
<dbReference type="InterPro" id="IPR010923">
    <property type="entry name" value="T(6)A37_SUA5"/>
</dbReference>
<feature type="domain" description="YrdC-like" evidence="15">
    <location>
        <begin position="10"/>
        <end position="196"/>
    </location>
</feature>
<comment type="catalytic activity">
    <reaction evidence="12 13">
        <text>L-threonine + hydrogencarbonate + ATP = L-threonylcarbamoyladenylate + diphosphate + H2O</text>
        <dbReference type="Rhea" id="RHEA:36407"/>
        <dbReference type="ChEBI" id="CHEBI:15377"/>
        <dbReference type="ChEBI" id="CHEBI:17544"/>
        <dbReference type="ChEBI" id="CHEBI:30616"/>
        <dbReference type="ChEBI" id="CHEBI:33019"/>
        <dbReference type="ChEBI" id="CHEBI:57926"/>
        <dbReference type="ChEBI" id="CHEBI:73682"/>
        <dbReference type="EC" id="2.7.7.87"/>
    </reaction>
</comment>
<proteinExistence type="inferred from homology"/>
<feature type="binding site" evidence="14">
    <location>
        <position position="178"/>
    </location>
    <ligand>
        <name>L-threonine</name>
        <dbReference type="ChEBI" id="CHEBI:57926"/>
    </ligand>
</feature>
<dbReference type="GO" id="GO:0000049">
    <property type="term" value="F:tRNA binding"/>
    <property type="evidence" value="ECO:0007669"/>
    <property type="project" value="TreeGrafter"/>
</dbReference>
<dbReference type="PIRSF" id="PIRSF004930">
    <property type="entry name" value="Tln_factor_SUA5"/>
    <property type="match status" value="1"/>
</dbReference>
<dbReference type="InterPro" id="IPR017945">
    <property type="entry name" value="DHBP_synth_RibB-like_a/b_dom"/>
</dbReference>
<dbReference type="PROSITE" id="PS51163">
    <property type="entry name" value="YRDC"/>
    <property type="match status" value="1"/>
</dbReference>
<evidence type="ECO:0000256" key="10">
    <source>
        <dbReference type="ARBA" id="ARBA00022840"/>
    </source>
</evidence>
<evidence type="ECO:0000256" key="4">
    <source>
        <dbReference type="ARBA" id="ARBA00015492"/>
    </source>
</evidence>
<dbReference type="Pfam" id="PF03481">
    <property type="entry name" value="Sua5_C"/>
    <property type="match status" value="1"/>
</dbReference>
<dbReference type="InterPro" id="IPR050156">
    <property type="entry name" value="TC-AMP_synthase_SUA5"/>
</dbReference>
<comment type="function">
    <text evidence="13">Required for the formation of a threonylcarbamoyl group on adenosine at position 37 (t(6)A37) in tRNAs that read codons beginning with adenine.</text>
</comment>
<evidence type="ECO:0000313" key="16">
    <source>
        <dbReference type="EMBL" id="TRW18485.1"/>
    </source>
</evidence>
<evidence type="ECO:0000256" key="2">
    <source>
        <dbReference type="ARBA" id="ARBA00007663"/>
    </source>
</evidence>
<keyword evidence="10 13" id="KW-0067">ATP-binding</keyword>
<comment type="caution">
    <text evidence="16">The sequence shown here is derived from an EMBL/GenBank/DDBJ whole genome shotgun (WGS) entry which is preliminary data.</text>
</comment>
<evidence type="ECO:0000256" key="1">
    <source>
        <dbReference type="ARBA" id="ARBA00004496"/>
    </source>
</evidence>
<feature type="binding site" evidence="14">
    <location>
        <position position="140"/>
    </location>
    <ligand>
        <name>ATP</name>
        <dbReference type="ChEBI" id="CHEBI:30616"/>
    </ligand>
</feature>
<dbReference type="PANTHER" id="PTHR17490:SF16">
    <property type="entry name" value="THREONYLCARBAMOYL-AMP SYNTHASE"/>
    <property type="match status" value="1"/>
</dbReference>
<evidence type="ECO:0000256" key="12">
    <source>
        <dbReference type="ARBA" id="ARBA00048366"/>
    </source>
</evidence>
<dbReference type="GO" id="GO:0006450">
    <property type="term" value="P:regulation of translational fidelity"/>
    <property type="evidence" value="ECO:0007669"/>
    <property type="project" value="TreeGrafter"/>
</dbReference>
<dbReference type="Proteomes" id="UP000317894">
    <property type="component" value="Unassembled WGS sequence"/>
</dbReference>
<evidence type="ECO:0000256" key="7">
    <source>
        <dbReference type="ARBA" id="ARBA00022694"/>
    </source>
</evidence>
<evidence type="ECO:0000256" key="8">
    <source>
        <dbReference type="ARBA" id="ARBA00022695"/>
    </source>
</evidence>
<accession>A0A552UJY4</accession>
<dbReference type="EMBL" id="VJWA01000001">
    <property type="protein sequence ID" value="TRW18485.1"/>
    <property type="molecule type" value="Genomic_DNA"/>
</dbReference>
<feature type="binding site" evidence="14">
    <location>
        <position position="64"/>
    </location>
    <ligand>
        <name>L-threonine</name>
        <dbReference type="ChEBI" id="CHEBI:57926"/>
    </ligand>
</feature>
<dbReference type="Pfam" id="PF01300">
    <property type="entry name" value="Sua5_yciO_yrdC"/>
    <property type="match status" value="1"/>
</dbReference>
<dbReference type="GO" id="GO:0005737">
    <property type="term" value="C:cytoplasm"/>
    <property type="evidence" value="ECO:0007669"/>
    <property type="project" value="UniProtKB-SubCell"/>
</dbReference>
<keyword evidence="5 13" id="KW-0963">Cytoplasm</keyword>
<feature type="binding site" evidence="14">
    <location>
        <position position="221"/>
    </location>
    <ligand>
        <name>ATP</name>
        <dbReference type="ChEBI" id="CHEBI:30616"/>
    </ligand>
</feature>
<feature type="binding site" evidence="14">
    <location>
        <position position="115"/>
    </location>
    <ligand>
        <name>ATP</name>
        <dbReference type="ChEBI" id="CHEBI:30616"/>
    </ligand>
</feature>
<evidence type="ECO:0000313" key="17">
    <source>
        <dbReference type="Proteomes" id="UP000317894"/>
    </source>
</evidence>
<sequence>MTTLTLPADAAGIARATALLKAGEVVALPSETVYGLAGRAADPAAVARIFEAKGRPSFNPLIVHVADRAQAAKLVHIGPVADKLIERFWPGALTLVLPYRLGARLAPRVRAGLQTVAIRCPAHPVLQAVIAGTGPLAAPSANASGGLSPTRAAHVAASLDGRIPLILDAGACPAGVESTIVAVDGEHISLLRPGAIDAARLGINAAASTGISAPGQMDSHYAPRQPVRLDARTATLNEYHIGFGAVRGDITLSASGDVDEAAARLFDLLHAAQASGRSSIAVAPIPERGLGVAINDRLRRAAAERTH</sequence>
<dbReference type="NCBIfam" id="TIGR00057">
    <property type="entry name" value="L-threonylcarbamoyladenylate synthase"/>
    <property type="match status" value="1"/>
</dbReference>
<dbReference type="GO" id="GO:0008033">
    <property type="term" value="P:tRNA processing"/>
    <property type="evidence" value="ECO:0007669"/>
    <property type="project" value="UniProtKB-KW"/>
</dbReference>
<dbReference type="AlphaFoldDB" id="A0A552UJY4"/>
<dbReference type="InterPro" id="IPR006070">
    <property type="entry name" value="Sua5-like_dom"/>
</dbReference>
<organism evidence="16 17">
    <name type="scientific">Glacieibacterium frigidum</name>
    <dbReference type="NCBI Taxonomy" id="2593303"/>
    <lineage>
        <taxon>Bacteria</taxon>
        <taxon>Pseudomonadati</taxon>
        <taxon>Pseudomonadota</taxon>
        <taxon>Alphaproteobacteria</taxon>
        <taxon>Sphingomonadales</taxon>
        <taxon>Sphingosinicellaceae</taxon>
        <taxon>Glacieibacterium</taxon>
    </lineage>
</organism>
<dbReference type="EC" id="2.7.7.87" evidence="3 13"/>